<dbReference type="Proteomes" id="UP001464891">
    <property type="component" value="Unassembled WGS sequence"/>
</dbReference>
<dbReference type="InterPro" id="IPR051082">
    <property type="entry name" value="Pentapeptide-BTB/POZ_domain"/>
</dbReference>
<dbReference type="Pfam" id="PF00805">
    <property type="entry name" value="Pentapeptide"/>
    <property type="match status" value="2"/>
</dbReference>
<proteinExistence type="predicted"/>
<feature type="transmembrane region" description="Helical" evidence="1">
    <location>
        <begin position="7"/>
        <end position="28"/>
    </location>
</feature>
<accession>A0ABV0JGM7</accession>
<gene>
    <name evidence="2" type="ORF">NC998_28090</name>
</gene>
<protein>
    <submittedName>
        <fullName evidence="2">Pentapeptide repeat-containing protein</fullName>
    </submittedName>
</protein>
<dbReference type="EMBL" id="JAMPKM010000053">
    <property type="protein sequence ID" value="MEP0820947.1"/>
    <property type="molecule type" value="Genomic_DNA"/>
</dbReference>
<dbReference type="SUPFAM" id="SSF141571">
    <property type="entry name" value="Pentapeptide repeat-like"/>
    <property type="match status" value="1"/>
</dbReference>
<reference evidence="2 3" key="1">
    <citation type="submission" date="2022-04" db="EMBL/GenBank/DDBJ databases">
        <title>Positive selection, recombination, and allopatry shape intraspecific diversity of widespread and dominant cyanobacteria.</title>
        <authorList>
            <person name="Wei J."/>
            <person name="Shu W."/>
            <person name="Hu C."/>
        </authorList>
    </citation>
    <scope>NUCLEOTIDE SEQUENCE [LARGE SCALE GENOMIC DNA]</scope>
    <source>
        <strain evidence="2 3">GB2-A4</strain>
    </source>
</reference>
<dbReference type="PANTHER" id="PTHR14136">
    <property type="entry name" value="BTB_POZ DOMAIN-CONTAINING PROTEIN KCTD9"/>
    <property type="match status" value="1"/>
</dbReference>
<dbReference type="RefSeq" id="WP_190443470.1">
    <property type="nucleotide sequence ID" value="NZ_JAMPKM010000053.1"/>
</dbReference>
<feature type="transmembrane region" description="Helical" evidence="1">
    <location>
        <begin position="48"/>
        <end position="67"/>
    </location>
</feature>
<keyword evidence="1" id="KW-0812">Transmembrane</keyword>
<dbReference type="InterPro" id="IPR001646">
    <property type="entry name" value="5peptide_repeat"/>
</dbReference>
<keyword evidence="1" id="KW-1133">Transmembrane helix</keyword>
<dbReference type="Gene3D" id="2.160.20.80">
    <property type="entry name" value="E3 ubiquitin-protein ligase SopA"/>
    <property type="match status" value="1"/>
</dbReference>
<sequence length="333" mass="36266">MGTDRLGSLLSTTGMIFLLALLAVGLGAFNLPFAEDQLDQRVAAITELLKVTAIVFGGIAVLINAYYAAKQVEAMDKTAIATEKNIEIGLKNAALAEERLITERFGKAIEQLGDKSLQIRLGGIYALERVAQDSDKDYWPVMEVLTAFIREDTRTRTVQLKGGKPERFLVQTDVQAALTVLSRRTRSYKNGEAHRLDLSGVDLRGANLREANLAGANLSRADLSGAMLVGADLQGANLEGAVLNQTNLQEVNLHQTNLYKARLIEADLKNAKLWQTNLQDATLEKANLEGAIFEGIEAEGTNFKDSNFAEASGLSPKHIRPAITEKDELCRGK</sequence>
<organism evidence="2 3">
    <name type="scientific">Trichocoleus desertorum GB2-A4</name>
    <dbReference type="NCBI Taxonomy" id="2933944"/>
    <lineage>
        <taxon>Bacteria</taxon>
        <taxon>Bacillati</taxon>
        <taxon>Cyanobacteriota</taxon>
        <taxon>Cyanophyceae</taxon>
        <taxon>Leptolyngbyales</taxon>
        <taxon>Trichocoleusaceae</taxon>
        <taxon>Trichocoleus</taxon>
    </lineage>
</organism>
<name>A0ABV0JGM7_9CYAN</name>
<evidence type="ECO:0000313" key="2">
    <source>
        <dbReference type="EMBL" id="MEP0820947.1"/>
    </source>
</evidence>
<comment type="caution">
    <text evidence="2">The sequence shown here is derived from an EMBL/GenBank/DDBJ whole genome shotgun (WGS) entry which is preliminary data.</text>
</comment>
<dbReference type="PANTHER" id="PTHR14136:SF17">
    <property type="entry name" value="BTB_POZ DOMAIN-CONTAINING PROTEIN KCTD9"/>
    <property type="match status" value="1"/>
</dbReference>
<keyword evidence="1" id="KW-0472">Membrane</keyword>
<keyword evidence="3" id="KW-1185">Reference proteome</keyword>
<evidence type="ECO:0000313" key="3">
    <source>
        <dbReference type="Proteomes" id="UP001464891"/>
    </source>
</evidence>
<evidence type="ECO:0000256" key="1">
    <source>
        <dbReference type="SAM" id="Phobius"/>
    </source>
</evidence>